<reference evidence="1" key="1">
    <citation type="submission" date="2022-07" db="EMBL/GenBank/DDBJ databases">
        <title>Phylogenomic reconstructions and comparative analyses of Kickxellomycotina fungi.</title>
        <authorList>
            <person name="Reynolds N.K."/>
            <person name="Stajich J.E."/>
            <person name="Barry K."/>
            <person name="Grigoriev I.V."/>
            <person name="Crous P."/>
            <person name="Smith M.E."/>
        </authorList>
    </citation>
    <scope>NUCLEOTIDE SEQUENCE</scope>
    <source>
        <strain evidence="1">NBRC 105414</strain>
    </source>
</reference>
<name>A0A9W8HH05_9FUNG</name>
<dbReference type="AlphaFoldDB" id="A0A9W8HH05"/>
<dbReference type="Proteomes" id="UP001140217">
    <property type="component" value="Unassembled WGS sequence"/>
</dbReference>
<sequence>MDGLIDQWRAIQQSSLDGVEPSVKEDALRSRLAEFEECIGAMYKLKAAADAASKEGMAAIVDEFEQELQLKQVLVALLCGEPLPGPQTELNIALWKTQPFLHRLRAGA</sequence>
<comment type="caution">
    <text evidence="1">The sequence shown here is derived from an EMBL/GenBank/DDBJ whole genome shotgun (WGS) entry which is preliminary data.</text>
</comment>
<gene>
    <name evidence="1" type="ORF">H4R18_001783</name>
</gene>
<evidence type="ECO:0000313" key="2">
    <source>
        <dbReference type="Proteomes" id="UP001140217"/>
    </source>
</evidence>
<accession>A0A9W8HH05</accession>
<dbReference type="OrthoDB" id="10393497at2759"/>
<keyword evidence="2" id="KW-1185">Reference proteome</keyword>
<evidence type="ECO:0000313" key="1">
    <source>
        <dbReference type="EMBL" id="KAJ2783264.1"/>
    </source>
</evidence>
<dbReference type="EMBL" id="JANBUL010000051">
    <property type="protein sequence ID" value="KAJ2783264.1"/>
    <property type="molecule type" value="Genomic_DNA"/>
</dbReference>
<organism evidence="1 2">
    <name type="scientific">Coemansia javaensis</name>
    <dbReference type="NCBI Taxonomy" id="2761396"/>
    <lineage>
        <taxon>Eukaryota</taxon>
        <taxon>Fungi</taxon>
        <taxon>Fungi incertae sedis</taxon>
        <taxon>Zoopagomycota</taxon>
        <taxon>Kickxellomycotina</taxon>
        <taxon>Kickxellomycetes</taxon>
        <taxon>Kickxellales</taxon>
        <taxon>Kickxellaceae</taxon>
        <taxon>Coemansia</taxon>
    </lineage>
</organism>
<protein>
    <submittedName>
        <fullName evidence="1">Uncharacterized protein</fullName>
    </submittedName>
</protein>
<proteinExistence type="predicted"/>